<dbReference type="EMBL" id="CP163441">
    <property type="protein sequence ID" value="XDQ48243.1"/>
    <property type="molecule type" value="Genomic_DNA"/>
</dbReference>
<proteinExistence type="predicted"/>
<dbReference type="AlphaFoldDB" id="A0AB39R0X4"/>
<protein>
    <submittedName>
        <fullName evidence="1">Uncharacterized protein</fullName>
    </submittedName>
</protein>
<accession>A0AB39R0X4</accession>
<evidence type="ECO:0000313" key="1">
    <source>
        <dbReference type="EMBL" id="XDQ48243.1"/>
    </source>
</evidence>
<reference evidence="1" key="1">
    <citation type="submission" date="2024-07" db="EMBL/GenBank/DDBJ databases">
        <authorList>
            <person name="Yu S.T."/>
        </authorList>
    </citation>
    <scope>NUCLEOTIDE SEQUENCE</scope>
    <source>
        <strain evidence="1">R39</strain>
    </source>
</reference>
<organism evidence="1">
    <name type="scientific">Streptomyces sp. R39</name>
    <dbReference type="NCBI Taxonomy" id="3238631"/>
    <lineage>
        <taxon>Bacteria</taxon>
        <taxon>Bacillati</taxon>
        <taxon>Actinomycetota</taxon>
        <taxon>Actinomycetes</taxon>
        <taxon>Kitasatosporales</taxon>
        <taxon>Streptomycetaceae</taxon>
        <taxon>Streptomyces</taxon>
    </lineage>
</organism>
<dbReference type="RefSeq" id="WP_369227068.1">
    <property type="nucleotide sequence ID" value="NZ_CP163441.1"/>
</dbReference>
<sequence length="134" mass="14568">MTGNVLLGYAWLNVPDGLSGLFNHPLPRARFEETAPTAVDRDVDVTRAKVVDGVLHTRLRRTRDVPGDGTVTISRIAGRGRWAVAVDGQPAAVVDGTTARPRPGPCTGAVQVHRDQVVLHCPDTPHTFTFRQDR</sequence>
<name>A0AB39R0X4_9ACTN</name>
<gene>
    <name evidence="1" type="ORF">AB5J52_41600</name>
</gene>